<proteinExistence type="predicted"/>
<keyword evidence="1" id="KW-0175">Coiled coil</keyword>
<accession>A0A2R2MJY0</accession>
<dbReference type="GO" id="GO:0060271">
    <property type="term" value="P:cilium assembly"/>
    <property type="evidence" value="ECO:0007669"/>
    <property type="project" value="InterPro"/>
</dbReference>
<dbReference type="RefSeq" id="XP_023930531.1">
    <property type="nucleotide sequence ID" value="XM_024074763.1"/>
</dbReference>
<reference evidence="3" key="1">
    <citation type="submission" date="2025-08" db="UniProtKB">
        <authorList>
            <consortium name="RefSeq"/>
        </authorList>
    </citation>
    <scope>IDENTIFICATION</scope>
    <source>
        <tissue evidence="3">Gonads</tissue>
    </source>
</reference>
<feature type="coiled-coil region" evidence="1">
    <location>
        <begin position="328"/>
        <end position="355"/>
    </location>
</feature>
<dbReference type="InParanoid" id="A0A2R2MJY0"/>
<dbReference type="PANTHER" id="PTHR15673:SF2">
    <property type="entry name" value="IQ CALMODULIN-BINDING MOTIF-CONTAINING PROTEIN 1"/>
    <property type="match status" value="1"/>
</dbReference>
<dbReference type="Gene3D" id="1.20.5.190">
    <property type="match status" value="2"/>
</dbReference>
<evidence type="ECO:0000256" key="1">
    <source>
        <dbReference type="SAM" id="Coils"/>
    </source>
</evidence>
<protein>
    <submittedName>
        <fullName evidence="3">IQ calmodulin-binding motif-containing protein 1-like</fullName>
    </submittedName>
</protein>
<dbReference type="AlphaFoldDB" id="A0A2R2MJY0"/>
<gene>
    <name evidence="3" type="primary">LOC106157792</name>
</gene>
<evidence type="ECO:0000313" key="3">
    <source>
        <dbReference type="RefSeq" id="XP_023930531.1"/>
    </source>
</evidence>
<dbReference type="Proteomes" id="UP000085678">
    <property type="component" value="Unplaced"/>
</dbReference>
<dbReference type="GO" id="GO:0005929">
    <property type="term" value="C:cilium"/>
    <property type="evidence" value="ECO:0007669"/>
    <property type="project" value="TreeGrafter"/>
</dbReference>
<name>A0A2R2MJY0_LINAN</name>
<dbReference type="PANTHER" id="PTHR15673">
    <property type="entry name" value="IQ CALMODULIN-BINDING MOTIF CONTAINING PROTEIN 1"/>
    <property type="match status" value="1"/>
</dbReference>
<dbReference type="InterPro" id="IPR000048">
    <property type="entry name" value="IQ_motif_EF-hand-BS"/>
</dbReference>
<keyword evidence="2" id="KW-1185">Reference proteome</keyword>
<dbReference type="InterPro" id="IPR028765">
    <property type="entry name" value="IQCB1"/>
</dbReference>
<sequence>MTATGKGSKDRRVLTLAAEVAETKDRNVPILLLDLQEIVDSVPVGSKEATRIKNEIWTYDLLQVLILVLKQDFDRVRGGWGTATKLANLLSHCCTGLDPPDSQEFYQLSLPEAVENQLMLSRKIQTKYLKTDENMTNMRRDLLDHFRGVLEAVTYLFSGHVFLTTNVLKSQWLLQLLITDDVDTALSCMTLILNCTRVNRDVFSTLSERLVNSILDELVYKLSASTNMDIGSATTRILLTICDTNPPMVEQICIRYRGLRPLLSKWTGKGFGKDLKQLILLLESGSAHRAKMERLHRAATTIQAMWRSFQTRNQLKKADRAFAKLQRSFRIKRERTQKERENEQLQSELEHQLLLARRKAIRESRLKQLELLSIMPAAKSQKYLESVQENAALKIQTSWKGHRVRKQLTERQANMKRVRAAVAIQRKFRHWSARRERKKREPLAFQRPPGLTDERRVEIQQHITRWREDHPTKCKTRAQQEEIHNKAQELIQRNQMLNRVTRKKHLEREALLAMIETDCDLLLNATSLKDVTEKDIDVFSSKSVPIATKARLNHQHELRLLRQPWYRKLGDEFKETEYEGEEELF</sequence>
<organism evidence="2 3">
    <name type="scientific">Lingula anatina</name>
    <name type="common">Brachiopod</name>
    <name type="synonym">Lingula unguis</name>
    <dbReference type="NCBI Taxonomy" id="7574"/>
    <lineage>
        <taxon>Eukaryota</taxon>
        <taxon>Metazoa</taxon>
        <taxon>Spiralia</taxon>
        <taxon>Lophotrochozoa</taxon>
        <taxon>Brachiopoda</taxon>
        <taxon>Linguliformea</taxon>
        <taxon>Lingulata</taxon>
        <taxon>Lingulida</taxon>
        <taxon>Linguloidea</taxon>
        <taxon>Lingulidae</taxon>
        <taxon>Lingula</taxon>
    </lineage>
</organism>
<dbReference type="STRING" id="7574.A0A2R2MJY0"/>
<dbReference type="Pfam" id="PF00612">
    <property type="entry name" value="IQ"/>
    <property type="match status" value="3"/>
</dbReference>
<dbReference type="GO" id="GO:0005516">
    <property type="term" value="F:calmodulin binding"/>
    <property type="evidence" value="ECO:0007669"/>
    <property type="project" value="InterPro"/>
</dbReference>
<dbReference type="SMART" id="SM00015">
    <property type="entry name" value="IQ"/>
    <property type="match status" value="3"/>
</dbReference>
<dbReference type="PROSITE" id="PS50096">
    <property type="entry name" value="IQ"/>
    <property type="match status" value="3"/>
</dbReference>
<dbReference type="CDD" id="cd23767">
    <property type="entry name" value="IQCD"/>
    <property type="match status" value="1"/>
</dbReference>
<dbReference type="KEGG" id="lak:106157792"/>
<dbReference type="GeneID" id="106157792"/>
<dbReference type="OrthoDB" id="8178106at2759"/>
<evidence type="ECO:0000313" key="2">
    <source>
        <dbReference type="Proteomes" id="UP000085678"/>
    </source>
</evidence>